<evidence type="ECO:0000259" key="3">
    <source>
        <dbReference type="SMART" id="SM00642"/>
    </source>
</evidence>
<gene>
    <name evidence="4" type="ORF">SAMN06265219_109160</name>
</gene>
<keyword evidence="2" id="KW-0732">Signal</keyword>
<reference evidence="4 5" key="1">
    <citation type="submission" date="2017-05" db="EMBL/GenBank/DDBJ databases">
        <authorList>
            <person name="Varghese N."/>
            <person name="Submissions S."/>
        </authorList>
    </citation>
    <scope>NUCLEOTIDE SEQUENCE [LARGE SCALE GENOMIC DNA]</scope>
    <source>
        <strain evidence="4 5">DSM 21985</strain>
    </source>
</reference>
<dbReference type="InterPro" id="IPR014756">
    <property type="entry name" value="Ig_E-set"/>
</dbReference>
<evidence type="ECO:0000313" key="4">
    <source>
        <dbReference type="EMBL" id="SMO75833.1"/>
    </source>
</evidence>
<evidence type="ECO:0000256" key="2">
    <source>
        <dbReference type="SAM" id="SignalP"/>
    </source>
</evidence>
<dbReference type="InterPro" id="IPR006047">
    <property type="entry name" value="GH13_cat_dom"/>
</dbReference>
<dbReference type="GO" id="GO:0004553">
    <property type="term" value="F:hydrolase activity, hydrolyzing O-glycosyl compounds"/>
    <property type="evidence" value="ECO:0007669"/>
    <property type="project" value="InterPro"/>
</dbReference>
<accession>A0A521DVU6</accession>
<dbReference type="InterPro" id="IPR026444">
    <property type="entry name" value="Secre_tail"/>
</dbReference>
<dbReference type="Gene3D" id="2.60.40.4070">
    <property type="match status" value="1"/>
</dbReference>
<dbReference type="Pfam" id="PF00128">
    <property type="entry name" value="Alpha-amylase"/>
    <property type="match status" value="1"/>
</dbReference>
<feature type="domain" description="Glycosyl hydrolase family 13 catalytic" evidence="3">
    <location>
        <begin position="392"/>
        <end position="764"/>
    </location>
</feature>
<feature type="signal peptide" evidence="2">
    <location>
        <begin position="1"/>
        <end position="21"/>
    </location>
</feature>
<sequence length="958" mass="108722">MKFLSSIFFLSLVFFSVDALAQNSIDVTFRYHANENAVRAFVPGGFNEWGSNESGRIAVDNVSLMQEDEKNGFWYKTISLTVGGGGSSNNGTSGYAYKFHEQYNSSGSDWNWFTDPLNPIAIGQNNDSFIEVTHPLIFQVQPSTGDILDETAEIWATVAALASDSIDVNASEIYMNGEAVATFEGHYEKERQLFFVKDITSLNPVVGENEMELIAITESGETTSYTVEFLYLPEVEPELVARPAGLEDGITYGESVTDPVRLSLFAPAKDYVFVIGDFNNWTPGENYLMKKDSLKADSVWHWIEIEGLSPGQEYAFQYLVEGEQRIADPYSALVLDPNNDQYISNQTFPDLKAYPEGKTTGYATLLQPGKEAYEWEITDFAKPAKEEMVIYELLLRDFLETSNFQTLTDSLDYLEHLGVNAIELMPVSEFDGNLSWGYNPSFHLALDKYYGTPEAFKRFVDEAHKRGMAVILDVVMNHATDANPFYQMYGNDDSYYFNSSARHSYSVFNDFDHSYSGTQYYTKRMIEHWVEEYKVDGFRWDLTKGFTQSCSANDGGCTNSYQQDRVDLLKKYADWQWAADSTFIVIFEHLGGENEEKEWANYRIDEGKGVMLWGNENHQYSEAAMGYSSNLTGVLSESRSSFERRHRVGYMESHDEQWLMFKNLMFGNSNDELDYDITKLGTALNRQKLAGAFFFTLPGPKMIWQFGELGYGYGENGEQCLREDPDCPSSAPGRTSAKPIRWDYYEDAGRYKLYQSWSALINLRNSSPAFTDPQSFEYDLEGTIKSITLQHEDTDVVIIGNFSVNNFDFPAEFTTTGTWYDFFEGTSIDVTETEQDVFLGPGEFKIYTTKEFESPEQDLLTSKDENGQQLPEAFRLNQNYPNPFNPSTVISYQLAGNSEVSLKVYDMLGREVAELVNGRKTAGSYEVSFDASQLSSGMYIYRLKAGSKVFTQKMMLIK</sequence>
<dbReference type="CDD" id="cd11350">
    <property type="entry name" value="AmyAc_4"/>
    <property type="match status" value="1"/>
</dbReference>
<dbReference type="Pfam" id="PF02922">
    <property type="entry name" value="CBM_48"/>
    <property type="match status" value="1"/>
</dbReference>
<dbReference type="RefSeq" id="WP_142454788.1">
    <property type="nucleotide sequence ID" value="NZ_FXTP01000009.1"/>
</dbReference>
<dbReference type="Gene3D" id="2.60.40.10">
    <property type="entry name" value="Immunoglobulins"/>
    <property type="match status" value="2"/>
</dbReference>
<dbReference type="InterPro" id="IPR004193">
    <property type="entry name" value="Glyco_hydro_13_N"/>
</dbReference>
<dbReference type="Proteomes" id="UP000317557">
    <property type="component" value="Unassembled WGS sequence"/>
</dbReference>
<dbReference type="InterPro" id="IPR013783">
    <property type="entry name" value="Ig-like_fold"/>
</dbReference>
<name>A0A521DVU6_9BACT</name>
<dbReference type="EMBL" id="FXTP01000009">
    <property type="protein sequence ID" value="SMO75833.1"/>
    <property type="molecule type" value="Genomic_DNA"/>
</dbReference>
<keyword evidence="5" id="KW-1185">Reference proteome</keyword>
<dbReference type="InterPro" id="IPR017853">
    <property type="entry name" value="GH"/>
</dbReference>
<dbReference type="PANTHER" id="PTHR43002">
    <property type="entry name" value="GLYCOGEN DEBRANCHING ENZYME"/>
    <property type="match status" value="1"/>
</dbReference>
<dbReference type="SMART" id="SM00642">
    <property type="entry name" value="Aamy"/>
    <property type="match status" value="1"/>
</dbReference>
<feature type="chain" id="PRO_5021819314" evidence="2">
    <location>
        <begin position="22"/>
        <end position="958"/>
    </location>
</feature>
<dbReference type="SUPFAM" id="SSF51445">
    <property type="entry name" value="(Trans)glycosidases"/>
    <property type="match status" value="1"/>
</dbReference>
<dbReference type="Gene3D" id="3.20.20.80">
    <property type="entry name" value="Glycosidases"/>
    <property type="match status" value="1"/>
</dbReference>
<organism evidence="4 5">
    <name type="scientific">Gracilimonas mengyeensis</name>
    <dbReference type="NCBI Taxonomy" id="1302730"/>
    <lineage>
        <taxon>Bacteria</taxon>
        <taxon>Pseudomonadati</taxon>
        <taxon>Balneolota</taxon>
        <taxon>Balneolia</taxon>
        <taxon>Balneolales</taxon>
        <taxon>Balneolaceae</taxon>
        <taxon>Gracilimonas</taxon>
    </lineage>
</organism>
<dbReference type="OrthoDB" id="9761875at2"/>
<evidence type="ECO:0000256" key="1">
    <source>
        <dbReference type="ARBA" id="ARBA00008061"/>
    </source>
</evidence>
<dbReference type="GO" id="GO:0005975">
    <property type="term" value="P:carbohydrate metabolic process"/>
    <property type="evidence" value="ECO:0007669"/>
    <property type="project" value="InterPro"/>
</dbReference>
<comment type="similarity">
    <text evidence="1">Belongs to the glycosyl hydrolase 13 family.</text>
</comment>
<dbReference type="SUPFAM" id="SSF81296">
    <property type="entry name" value="E set domains"/>
    <property type="match status" value="1"/>
</dbReference>
<protein>
    <submittedName>
        <fullName evidence="4">Por secretion system C-terminal sorting domain-containing protein</fullName>
    </submittedName>
</protein>
<evidence type="ECO:0000313" key="5">
    <source>
        <dbReference type="Proteomes" id="UP000317557"/>
    </source>
</evidence>
<proteinExistence type="inferred from homology"/>
<dbReference type="AlphaFoldDB" id="A0A521DVU6"/>
<dbReference type="NCBIfam" id="TIGR04183">
    <property type="entry name" value="Por_Secre_tail"/>
    <property type="match status" value="1"/>
</dbReference>
<dbReference type="Pfam" id="PF18962">
    <property type="entry name" value="Por_Secre_tail"/>
    <property type="match status" value="1"/>
</dbReference>